<protein>
    <submittedName>
        <fullName evidence="2">Pleiotropic drug resistance protein</fullName>
    </submittedName>
</protein>
<dbReference type="Proteomes" id="UP000265520">
    <property type="component" value="Unassembled WGS sequence"/>
</dbReference>
<keyword evidence="3" id="KW-1185">Reference proteome</keyword>
<accession>A0A392QLG1</accession>
<proteinExistence type="predicted"/>
<dbReference type="InterPro" id="IPR027417">
    <property type="entry name" value="P-loop_NTPase"/>
</dbReference>
<feature type="non-terminal residue" evidence="2">
    <location>
        <position position="70"/>
    </location>
</feature>
<dbReference type="Gene3D" id="3.40.50.300">
    <property type="entry name" value="P-loop containing nucleotide triphosphate hydrolases"/>
    <property type="match status" value="1"/>
</dbReference>
<evidence type="ECO:0000313" key="3">
    <source>
        <dbReference type="Proteomes" id="UP000265520"/>
    </source>
</evidence>
<keyword evidence="1" id="KW-0813">Transport</keyword>
<reference evidence="2 3" key="1">
    <citation type="journal article" date="2018" name="Front. Plant Sci.">
        <title>Red Clover (Trifolium pratense) and Zigzag Clover (T. medium) - A Picture of Genomic Similarities and Differences.</title>
        <authorList>
            <person name="Dluhosova J."/>
            <person name="Istvanek J."/>
            <person name="Nedelnik J."/>
            <person name="Repkova J."/>
        </authorList>
    </citation>
    <scope>NUCLEOTIDE SEQUENCE [LARGE SCALE GENOMIC DNA]</scope>
    <source>
        <strain evidence="3">cv. 10/8</strain>
        <tissue evidence="2">Leaf</tissue>
    </source>
</reference>
<comment type="caution">
    <text evidence="2">The sequence shown here is derived from an EMBL/GenBank/DDBJ whole genome shotgun (WGS) entry which is preliminary data.</text>
</comment>
<dbReference type="AlphaFoldDB" id="A0A392QLG1"/>
<dbReference type="EMBL" id="LXQA010143567">
    <property type="protein sequence ID" value="MCI24789.1"/>
    <property type="molecule type" value="Genomic_DNA"/>
</dbReference>
<name>A0A392QLG1_9FABA</name>
<dbReference type="PANTHER" id="PTHR19241">
    <property type="entry name" value="ATP-BINDING CASSETTE TRANSPORTER"/>
    <property type="match status" value="1"/>
</dbReference>
<organism evidence="2 3">
    <name type="scientific">Trifolium medium</name>
    <dbReference type="NCBI Taxonomy" id="97028"/>
    <lineage>
        <taxon>Eukaryota</taxon>
        <taxon>Viridiplantae</taxon>
        <taxon>Streptophyta</taxon>
        <taxon>Embryophyta</taxon>
        <taxon>Tracheophyta</taxon>
        <taxon>Spermatophyta</taxon>
        <taxon>Magnoliopsida</taxon>
        <taxon>eudicotyledons</taxon>
        <taxon>Gunneridae</taxon>
        <taxon>Pentapetalae</taxon>
        <taxon>rosids</taxon>
        <taxon>fabids</taxon>
        <taxon>Fabales</taxon>
        <taxon>Fabaceae</taxon>
        <taxon>Papilionoideae</taxon>
        <taxon>50 kb inversion clade</taxon>
        <taxon>NPAAA clade</taxon>
        <taxon>Hologalegina</taxon>
        <taxon>IRL clade</taxon>
        <taxon>Trifolieae</taxon>
        <taxon>Trifolium</taxon>
    </lineage>
</organism>
<evidence type="ECO:0000256" key="1">
    <source>
        <dbReference type="ARBA" id="ARBA00022448"/>
    </source>
</evidence>
<evidence type="ECO:0000313" key="2">
    <source>
        <dbReference type="EMBL" id="MCI24789.1"/>
    </source>
</evidence>
<sequence>MKAIATEGQKANLITDYVLRILGLEICADTVVGNAMLRGISGGQKKRVTTGEMLVGPYKALFMDEISTGL</sequence>
<dbReference type="SUPFAM" id="SSF52540">
    <property type="entry name" value="P-loop containing nucleoside triphosphate hydrolases"/>
    <property type="match status" value="1"/>
</dbReference>